<proteinExistence type="predicted"/>
<sequence>MSLFDKGDYRTVPSEFRILGIAALDELSKFQEHFGIYDTDTTINNIRNAIVANYLGFDLLNFSKHGFDAKKSTEEQYLEIKQCSVSSGSWGGTWNDTTEEKARIFSDLRLFTAVAVWKGASDLQFIIYGQHNGLGEHLHQLVVNRPEGSRSTQSITIQKLIIDFGFKVVCPPDKTPADTCKILVNYKRSLLNHVQPERIKTLRDI</sequence>
<keyword evidence="2" id="KW-1185">Reference proteome</keyword>
<dbReference type="STRING" id="395493.BegalDRAFT_0621"/>
<evidence type="ECO:0008006" key="3">
    <source>
        <dbReference type="Google" id="ProtNLM"/>
    </source>
</evidence>
<organism evidence="1 2">
    <name type="scientific">Beggiatoa alba B18LD</name>
    <dbReference type="NCBI Taxonomy" id="395493"/>
    <lineage>
        <taxon>Bacteria</taxon>
        <taxon>Pseudomonadati</taxon>
        <taxon>Pseudomonadota</taxon>
        <taxon>Gammaproteobacteria</taxon>
        <taxon>Thiotrichales</taxon>
        <taxon>Thiotrichaceae</taxon>
        <taxon>Beggiatoa</taxon>
    </lineage>
</organism>
<dbReference type="AlphaFoldDB" id="I3CD42"/>
<dbReference type="EMBL" id="JH600070">
    <property type="protein sequence ID" value="EIJ41535.1"/>
    <property type="molecule type" value="Genomic_DNA"/>
</dbReference>
<dbReference type="eggNOG" id="ENOG50337T4">
    <property type="taxonomic scope" value="Bacteria"/>
</dbReference>
<name>I3CD42_9GAMM</name>
<evidence type="ECO:0000313" key="2">
    <source>
        <dbReference type="Proteomes" id="UP000005744"/>
    </source>
</evidence>
<dbReference type="Proteomes" id="UP000005744">
    <property type="component" value="Unassembled WGS sequence"/>
</dbReference>
<dbReference type="RefSeq" id="WP_002683552.1">
    <property type="nucleotide sequence ID" value="NZ_JH600070.1"/>
</dbReference>
<accession>I3CD42</accession>
<protein>
    <recommendedName>
        <fullName evidence="3">Restriction endonuclease</fullName>
    </recommendedName>
</protein>
<reference evidence="1 2" key="1">
    <citation type="submission" date="2011-11" db="EMBL/GenBank/DDBJ databases">
        <title>Improved High-Quality Draft sequence of Beggiatoa alba B18lD.</title>
        <authorList>
            <consortium name="US DOE Joint Genome Institute"/>
            <person name="Lucas S."/>
            <person name="Han J."/>
            <person name="Lapidus A."/>
            <person name="Cheng J.-F."/>
            <person name="Goodwin L."/>
            <person name="Pitluck S."/>
            <person name="Peters L."/>
            <person name="Mikhailova N."/>
            <person name="Held B."/>
            <person name="Detter J.C."/>
            <person name="Han C."/>
            <person name="Tapia R."/>
            <person name="Land M."/>
            <person name="Hauser L."/>
            <person name="Kyrpides N."/>
            <person name="Ivanova N."/>
            <person name="Pagani I."/>
            <person name="Samuel K."/>
            <person name="Teske A."/>
            <person name="Mueller J."/>
            <person name="Woyke T."/>
        </authorList>
    </citation>
    <scope>NUCLEOTIDE SEQUENCE [LARGE SCALE GENOMIC DNA]</scope>
    <source>
        <strain evidence="1 2">B18LD</strain>
    </source>
</reference>
<evidence type="ECO:0000313" key="1">
    <source>
        <dbReference type="EMBL" id="EIJ41535.1"/>
    </source>
</evidence>
<gene>
    <name evidence="1" type="ORF">BegalDRAFT_0621</name>
</gene>
<dbReference type="HOGENOM" id="CLU_116206_0_0_6"/>